<evidence type="ECO:0000313" key="2">
    <source>
        <dbReference type="EMBL" id="KAF9894579.1"/>
    </source>
</evidence>
<reference evidence="2" key="2">
    <citation type="submission" date="2020-02" db="EMBL/GenBank/DDBJ databases">
        <authorList>
            <person name="Gilchrist C.L.M."/>
            <person name="Chooi Y.-H."/>
        </authorList>
    </citation>
    <scope>NUCLEOTIDE SEQUENCE</scope>
    <source>
        <strain evidence="2">MST-FP2251</strain>
    </source>
</reference>
<protein>
    <submittedName>
        <fullName evidence="2">Uncharacterized protein</fullName>
    </submittedName>
</protein>
<organism evidence="2 3">
    <name type="scientific">Aspergillus nanangensis</name>
    <dbReference type="NCBI Taxonomy" id="2582783"/>
    <lineage>
        <taxon>Eukaryota</taxon>
        <taxon>Fungi</taxon>
        <taxon>Dikarya</taxon>
        <taxon>Ascomycota</taxon>
        <taxon>Pezizomycotina</taxon>
        <taxon>Eurotiomycetes</taxon>
        <taxon>Eurotiomycetidae</taxon>
        <taxon>Eurotiales</taxon>
        <taxon>Aspergillaceae</taxon>
        <taxon>Aspergillus</taxon>
        <taxon>Aspergillus subgen. Circumdati</taxon>
    </lineage>
</organism>
<name>A0AAD4CXM1_ASPNN</name>
<evidence type="ECO:0000256" key="1">
    <source>
        <dbReference type="SAM" id="MobiDB-lite"/>
    </source>
</evidence>
<proteinExistence type="predicted"/>
<comment type="caution">
    <text evidence="2">The sequence shown here is derived from an EMBL/GenBank/DDBJ whole genome shotgun (WGS) entry which is preliminary data.</text>
</comment>
<feature type="compositionally biased region" description="Low complexity" evidence="1">
    <location>
        <begin position="10"/>
        <end position="20"/>
    </location>
</feature>
<dbReference type="AlphaFoldDB" id="A0AAD4CXM1"/>
<dbReference type="EMBL" id="VCAU01000003">
    <property type="protein sequence ID" value="KAF9894579.1"/>
    <property type="molecule type" value="Genomic_DNA"/>
</dbReference>
<dbReference type="Proteomes" id="UP001194746">
    <property type="component" value="Unassembled WGS sequence"/>
</dbReference>
<accession>A0AAD4CXM1</accession>
<keyword evidence="3" id="KW-1185">Reference proteome</keyword>
<sequence>MPSYSHMPATSSYDSSYSSLNSTMDNTSFSQHSATLYAAEPGHYYPDLTPQNVRTNKIYSQTYMYICCVCHDGPKIYNNQPRCVVCSHDACSNCQHVKRC</sequence>
<reference evidence="2" key="1">
    <citation type="journal article" date="2019" name="Beilstein J. Org. Chem.">
        <title>Nanangenines: drimane sesquiterpenoids as the dominant metabolite cohort of a novel Australian fungus, Aspergillus nanangensis.</title>
        <authorList>
            <person name="Lacey H.J."/>
            <person name="Gilchrist C.L.M."/>
            <person name="Crombie A."/>
            <person name="Kalaitzis J.A."/>
            <person name="Vuong D."/>
            <person name="Rutledge P.J."/>
            <person name="Turner P."/>
            <person name="Pitt J.I."/>
            <person name="Lacey E."/>
            <person name="Chooi Y.H."/>
            <person name="Piggott A.M."/>
        </authorList>
    </citation>
    <scope>NUCLEOTIDE SEQUENCE</scope>
    <source>
        <strain evidence="2">MST-FP2251</strain>
    </source>
</reference>
<evidence type="ECO:0000313" key="3">
    <source>
        <dbReference type="Proteomes" id="UP001194746"/>
    </source>
</evidence>
<feature type="region of interest" description="Disordered" evidence="1">
    <location>
        <begin position="1"/>
        <end position="20"/>
    </location>
</feature>
<gene>
    <name evidence="2" type="ORF">FE257_006465</name>
</gene>